<keyword evidence="5" id="KW-0611">Plant defense</keyword>
<protein>
    <submittedName>
        <fullName evidence="12">Uncharacterized protein</fullName>
    </submittedName>
</protein>
<evidence type="ECO:0000256" key="4">
    <source>
        <dbReference type="ARBA" id="ARBA00022741"/>
    </source>
</evidence>
<dbReference type="Pfam" id="PF23598">
    <property type="entry name" value="LRR_14"/>
    <property type="match status" value="1"/>
</dbReference>
<feature type="domain" description="Disease resistance R13L4/SHOC-2-like LRR" evidence="11">
    <location>
        <begin position="615"/>
        <end position="883"/>
    </location>
</feature>
<evidence type="ECO:0000259" key="11">
    <source>
        <dbReference type="Pfam" id="PF23598"/>
    </source>
</evidence>
<dbReference type="PANTHER" id="PTHR23155:SF1052">
    <property type="entry name" value="DISEASE RESISTANCE PROTEIN RPM1"/>
    <property type="match status" value="1"/>
</dbReference>
<evidence type="ECO:0000313" key="12">
    <source>
        <dbReference type="EMBL" id="CAL4957709.1"/>
    </source>
</evidence>
<evidence type="ECO:0000256" key="7">
    <source>
        <dbReference type="SAM" id="MobiDB-lite"/>
    </source>
</evidence>
<dbReference type="AlphaFoldDB" id="A0ABC8ZA70"/>
<dbReference type="Gene3D" id="1.10.8.430">
    <property type="entry name" value="Helical domain of apoptotic protease-activating factors"/>
    <property type="match status" value="1"/>
</dbReference>
<dbReference type="InterPro" id="IPR027417">
    <property type="entry name" value="P-loop_NTPase"/>
</dbReference>
<dbReference type="Proteomes" id="UP001497457">
    <property type="component" value="Chromosome 18b"/>
</dbReference>
<dbReference type="Pfam" id="PF23559">
    <property type="entry name" value="WHD_DRP"/>
    <property type="match status" value="1"/>
</dbReference>
<keyword evidence="13" id="KW-1185">Reference proteome</keyword>
<evidence type="ECO:0000259" key="10">
    <source>
        <dbReference type="Pfam" id="PF23559"/>
    </source>
</evidence>
<dbReference type="PRINTS" id="PR00364">
    <property type="entry name" value="DISEASERSIST"/>
</dbReference>
<dbReference type="CDD" id="cd14798">
    <property type="entry name" value="RX-CC_like"/>
    <property type="match status" value="1"/>
</dbReference>
<evidence type="ECO:0000256" key="3">
    <source>
        <dbReference type="ARBA" id="ARBA00022737"/>
    </source>
</evidence>
<dbReference type="InterPro" id="IPR041118">
    <property type="entry name" value="Rx_N"/>
</dbReference>
<evidence type="ECO:0000256" key="2">
    <source>
        <dbReference type="ARBA" id="ARBA00022614"/>
    </source>
</evidence>
<evidence type="ECO:0000259" key="9">
    <source>
        <dbReference type="Pfam" id="PF18052"/>
    </source>
</evidence>
<organism evidence="12 13">
    <name type="scientific">Urochloa decumbens</name>
    <dbReference type="NCBI Taxonomy" id="240449"/>
    <lineage>
        <taxon>Eukaryota</taxon>
        <taxon>Viridiplantae</taxon>
        <taxon>Streptophyta</taxon>
        <taxon>Embryophyta</taxon>
        <taxon>Tracheophyta</taxon>
        <taxon>Spermatophyta</taxon>
        <taxon>Magnoliopsida</taxon>
        <taxon>Liliopsida</taxon>
        <taxon>Poales</taxon>
        <taxon>Poaceae</taxon>
        <taxon>PACMAD clade</taxon>
        <taxon>Panicoideae</taxon>
        <taxon>Panicodae</taxon>
        <taxon>Paniceae</taxon>
        <taxon>Melinidinae</taxon>
        <taxon>Urochloa</taxon>
    </lineage>
</organism>
<dbReference type="InterPro" id="IPR042197">
    <property type="entry name" value="Apaf_helical"/>
</dbReference>
<dbReference type="InterPro" id="IPR055414">
    <property type="entry name" value="LRR_R13L4/SHOC2-like"/>
</dbReference>
<dbReference type="GO" id="GO:0051707">
    <property type="term" value="P:response to other organism"/>
    <property type="evidence" value="ECO:0007669"/>
    <property type="project" value="UniProtKB-ARBA"/>
</dbReference>
<dbReference type="Gene3D" id="3.80.10.10">
    <property type="entry name" value="Ribonuclease Inhibitor"/>
    <property type="match status" value="1"/>
</dbReference>
<dbReference type="Pfam" id="PF18052">
    <property type="entry name" value="Rx_N"/>
    <property type="match status" value="1"/>
</dbReference>
<dbReference type="SUPFAM" id="SSF52540">
    <property type="entry name" value="P-loop containing nucleoside triphosphate hydrolases"/>
    <property type="match status" value="1"/>
</dbReference>
<dbReference type="Gene3D" id="1.20.5.4130">
    <property type="match status" value="1"/>
</dbReference>
<feature type="region of interest" description="Disordered" evidence="7">
    <location>
        <begin position="563"/>
        <end position="602"/>
    </location>
</feature>
<dbReference type="GO" id="GO:0000166">
    <property type="term" value="F:nucleotide binding"/>
    <property type="evidence" value="ECO:0007669"/>
    <property type="project" value="UniProtKB-KW"/>
</dbReference>
<proteinExistence type="inferred from homology"/>
<comment type="similarity">
    <text evidence="1">Belongs to the disease resistance NB-LRR family.</text>
</comment>
<dbReference type="PANTHER" id="PTHR23155">
    <property type="entry name" value="DISEASE RESISTANCE PROTEIN RP"/>
    <property type="match status" value="1"/>
</dbReference>
<dbReference type="InterPro" id="IPR002182">
    <property type="entry name" value="NB-ARC"/>
</dbReference>
<gene>
    <name evidence="12" type="ORF">URODEC1_LOCUS42717</name>
</gene>
<name>A0ABC8ZA70_9POAL</name>
<dbReference type="InterPro" id="IPR036388">
    <property type="entry name" value="WH-like_DNA-bd_sf"/>
</dbReference>
<evidence type="ECO:0000256" key="6">
    <source>
        <dbReference type="ARBA" id="ARBA00023054"/>
    </source>
</evidence>
<evidence type="ECO:0000259" key="8">
    <source>
        <dbReference type="Pfam" id="PF00931"/>
    </source>
</evidence>
<keyword evidence="6" id="KW-0175">Coiled coil</keyword>
<evidence type="ECO:0000256" key="1">
    <source>
        <dbReference type="ARBA" id="ARBA00008894"/>
    </source>
</evidence>
<keyword evidence="3" id="KW-0677">Repeat</keyword>
<dbReference type="GO" id="GO:0006952">
    <property type="term" value="P:defense response"/>
    <property type="evidence" value="ECO:0007669"/>
    <property type="project" value="UniProtKB-KW"/>
</dbReference>
<accession>A0ABC8ZA70</accession>
<evidence type="ECO:0000313" key="13">
    <source>
        <dbReference type="Proteomes" id="UP001497457"/>
    </source>
</evidence>
<dbReference type="Gene3D" id="3.40.50.300">
    <property type="entry name" value="P-loop containing nucleotide triphosphate hydrolases"/>
    <property type="match status" value="1"/>
</dbReference>
<sequence>MAEAVMGPLLGRLQELALSEVKKLVAVDDDIRSLHDKLMWMQAFLRDAGPRRRLQNNEIIRVYVRQIRDAVFDAEDAVDQYFLRVDISMLRRYSDAIIKFFSNCTTQVTVRHTLSSKIKSINTRLDGIIANKEKYIIDDEAARTINPWKPSTIISATAEKLDEDLELPLVGRDDQLENLKNKLIKTNLTPMVISVVGKSGVGKTMLVKDMYERVPIKSHFDVQAWVSFAPNLSASNIQRLILLRLTGDACPKEELERKLSGELKEKSYLLVIDGEVSSTEWKYFLANLPTDNAKSRVVRITHTKPEDAQVRGFGHDKIELDHFDEDTTKRLFLETLFMEDRSERHNNGHSSSAAAAKDERRVKEAKKYAKLVFRVTAGLPLAVVLLSGLLRTKEYPGEWKKVFEHLKLRSKESKRLDIILSMCFDDLPHDLKSCLLYFAALPLNTLVRARTLVCMWMAEGFLRPIEGKTMEKVGENYLKELIDRRLVILPPVENAAPGDEKITVQTKVLEFLLLEAQEANFVEIHSGDDVPSLSTARRLSLQNHRDKYAALAKTLPKLRSILSNFEKDEPGNEGETKEEDKLTNIAEPNSCLPGRKGNNTHHKPKDLIRKLLQVSEFLRVICLDGLEVGDELPSEIGNVLHLQYLGITSCSLQKISPSIGKLKRLQTLDVRGTKVTTLPQEFWKIPTLRHVFGSLNMPNKRVGKLEQLQTLMTVKPADVWDENYLHNMKLLRILYLRELTDQTMLSLRAVSTLKYLLILTISHAKMILGELFTSIKLPRLQVMVLQGELMDATPTKSRYSNSNLPNLTKLSLEGTKVSQGFIDRLGDMPCLATLALYQNSCRETHLVFSEGFQSLKNLTLDSDLENIEIEGPAFPHIATLEVFTRRGEKFCMVIKGRNDDIVKKIKIQEDKRDSIYKSVPFEVKKYSHNMCVSIVRIIPVYV</sequence>
<feature type="domain" description="Disease resistance protein winged helix" evidence="10">
    <location>
        <begin position="445"/>
        <end position="488"/>
    </location>
</feature>
<keyword evidence="4" id="KW-0547">Nucleotide-binding</keyword>
<feature type="compositionally biased region" description="Basic and acidic residues" evidence="7">
    <location>
        <begin position="565"/>
        <end position="582"/>
    </location>
</feature>
<dbReference type="Gene3D" id="1.10.10.10">
    <property type="entry name" value="Winged helix-like DNA-binding domain superfamily/Winged helix DNA-binding domain"/>
    <property type="match status" value="1"/>
</dbReference>
<dbReference type="Pfam" id="PF00931">
    <property type="entry name" value="NB-ARC"/>
    <property type="match status" value="1"/>
</dbReference>
<keyword evidence="2" id="KW-0433">Leucine-rich repeat</keyword>
<evidence type="ECO:0000256" key="5">
    <source>
        <dbReference type="ARBA" id="ARBA00022821"/>
    </source>
</evidence>
<reference evidence="12" key="1">
    <citation type="submission" date="2024-10" db="EMBL/GenBank/DDBJ databases">
        <authorList>
            <person name="Ryan C."/>
        </authorList>
    </citation>
    <scope>NUCLEOTIDE SEQUENCE [LARGE SCALE GENOMIC DNA]</scope>
</reference>
<feature type="domain" description="Disease resistance N-terminal" evidence="9">
    <location>
        <begin position="5"/>
        <end position="86"/>
    </location>
</feature>
<dbReference type="InterPro" id="IPR058922">
    <property type="entry name" value="WHD_DRP"/>
</dbReference>
<dbReference type="SUPFAM" id="SSF52047">
    <property type="entry name" value="RNI-like"/>
    <property type="match status" value="1"/>
</dbReference>
<dbReference type="InterPro" id="IPR038005">
    <property type="entry name" value="RX-like_CC"/>
</dbReference>
<dbReference type="InterPro" id="IPR044974">
    <property type="entry name" value="Disease_R_plants"/>
</dbReference>
<feature type="domain" description="NB-ARC" evidence="8">
    <location>
        <begin position="173"/>
        <end position="339"/>
    </location>
</feature>
<dbReference type="InterPro" id="IPR032675">
    <property type="entry name" value="LRR_dom_sf"/>
</dbReference>
<dbReference type="EMBL" id="OZ075128">
    <property type="protein sequence ID" value="CAL4957709.1"/>
    <property type="molecule type" value="Genomic_DNA"/>
</dbReference>